<comment type="similarity">
    <text evidence="6">Belongs to the ribose 1,5-bisphosphokinase family.</text>
</comment>
<proteinExistence type="inferred from homology"/>
<comment type="pathway">
    <text evidence="2 6">Metabolic intermediate biosynthesis; 5-phospho-alpha-D-ribose 1-diphosphate biosynthesis; 5-phospho-alpha-D-ribose 1-diphosphate from D-ribose 5-phosphate (route II): step 3/3.</text>
</comment>
<organism evidence="8 9">
    <name type="scientific">Acuticoccus mangrovi</name>
    <dbReference type="NCBI Taxonomy" id="2796142"/>
    <lineage>
        <taxon>Bacteria</taxon>
        <taxon>Pseudomonadati</taxon>
        <taxon>Pseudomonadota</taxon>
        <taxon>Alphaproteobacteria</taxon>
        <taxon>Hyphomicrobiales</taxon>
        <taxon>Amorphaceae</taxon>
        <taxon>Acuticoccus</taxon>
    </lineage>
</organism>
<dbReference type="SUPFAM" id="SSF52540">
    <property type="entry name" value="P-loop containing nucleoside triphosphate hydrolases"/>
    <property type="match status" value="1"/>
</dbReference>
<keyword evidence="9" id="KW-1185">Reference proteome</keyword>
<feature type="binding site" evidence="6">
    <location>
        <begin position="22"/>
        <end position="29"/>
    </location>
    <ligand>
        <name>ATP</name>
        <dbReference type="ChEBI" id="CHEBI:30616"/>
    </ligand>
</feature>
<dbReference type="Gene3D" id="3.40.50.300">
    <property type="entry name" value="P-loop containing nucleotide triphosphate hydrolases"/>
    <property type="match status" value="1"/>
</dbReference>
<evidence type="ECO:0000256" key="4">
    <source>
        <dbReference type="ARBA" id="ARBA00022741"/>
    </source>
</evidence>
<dbReference type="NCBIfam" id="TIGR02322">
    <property type="entry name" value="phosphon_PhnN"/>
    <property type="match status" value="1"/>
</dbReference>
<evidence type="ECO:0000256" key="2">
    <source>
        <dbReference type="ARBA" id="ARBA00005069"/>
    </source>
</evidence>
<dbReference type="Proteomes" id="UP000609531">
    <property type="component" value="Unassembled WGS sequence"/>
</dbReference>
<comment type="caution">
    <text evidence="8">The sequence shown here is derived from an EMBL/GenBank/DDBJ whole genome shotgun (WGS) entry which is preliminary data.</text>
</comment>
<gene>
    <name evidence="6 8" type="primary">phnN</name>
    <name evidence="8" type="ORF">JCR33_06725</name>
</gene>
<dbReference type="AlphaFoldDB" id="A0A934IN05"/>
<dbReference type="SMART" id="SM00072">
    <property type="entry name" value="GuKc"/>
    <property type="match status" value="1"/>
</dbReference>
<keyword evidence="5 6" id="KW-0067">ATP-binding</keyword>
<dbReference type="GO" id="GO:0019634">
    <property type="term" value="P:organic phosphonate metabolic process"/>
    <property type="evidence" value="ECO:0007669"/>
    <property type="project" value="UniProtKB-UniRule"/>
</dbReference>
<dbReference type="EMBL" id="JAEKJA010000005">
    <property type="protein sequence ID" value="MBJ3775373.1"/>
    <property type="molecule type" value="Genomic_DNA"/>
</dbReference>
<feature type="domain" description="Guanylate kinase/L-type calcium channel beta subunit" evidence="7">
    <location>
        <begin position="14"/>
        <end position="192"/>
    </location>
</feature>
<dbReference type="InterPro" id="IPR008145">
    <property type="entry name" value="GK/Ca_channel_bsu"/>
</dbReference>
<sequence>MSDAHPDGDRRDPWGILFLVVGPSGVGKDTLIDAARVRLSGSAVVFARRVITRPADAGGEAHEEMAPDAFEAAARAGDFMAWWRAHGLGYGLRRELLDALRAGRDVVANTSRQALTAFAGVAPRIVVLSITAPPELVRARLEARGREDAAAVADRLARKVAIPPVAPVVEIANDTDVDTGVARFLAALRAAGDVSAVRISSGE</sequence>
<evidence type="ECO:0000256" key="3">
    <source>
        <dbReference type="ARBA" id="ARBA00022679"/>
    </source>
</evidence>
<comment type="function">
    <text evidence="6">Catalyzes the phosphorylation of ribose 1,5-bisphosphate to 5-phospho-D-ribosyl alpha-1-diphosphate (PRPP).</text>
</comment>
<keyword evidence="3 6" id="KW-0808">Transferase</keyword>
<reference evidence="8" key="1">
    <citation type="submission" date="2020-12" db="EMBL/GenBank/DDBJ databases">
        <title>Bacterial taxonomy.</title>
        <authorList>
            <person name="Pan X."/>
        </authorList>
    </citation>
    <scope>NUCLEOTIDE SEQUENCE</scope>
    <source>
        <strain evidence="8">B2012</strain>
    </source>
</reference>
<dbReference type="Pfam" id="PF13671">
    <property type="entry name" value="AAA_33"/>
    <property type="match status" value="1"/>
</dbReference>
<dbReference type="InterPro" id="IPR012699">
    <property type="entry name" value="PhnN"/>
</dbReference>
<evidence type="ECO:0000313" key="8">
    <source>
        <dbReference type="EMBL" id="MBJ3775373.1"/>
    </source>
</evidence>
<dbReference type="GO" id="GO:0006015">
    <property type="term" value="P:5-phosphoribose 1-diphosphate biosynthetic process"/>
    <property type="evidence" value="ECO:0007669"/>
    <property type="project" value="UniProtKB-UniRule"/>
</dbReference>
<evidence type="ECO:0000256" key="5">
    <source>
        <dbReference type="ARBA" id="ARBA00022840"/>
    </source>
</evidence>
<dbReference type="InterPro" id="IPR027417">
    <property type="entry name" value="P-loop_NTPase"/>
</dbReference>
<dbReference type="RefSeq" id="WP_198881278.1">
    <property type="nucleotide sequence ID" value="NZ_JAEKJA010000005.1"/>
</dbReference>
<keyword evidence="4 6" id="KW-0547">Nucleotide-binding</keyword>
<name>A0A934IN05_9HYPH</name>
<evidence type="ECO:0000259" key="7">
    <source>
        <dbReference type="SMART" id="SM00072"/>
    </source>
</evidence>
<accession>A0A934IN05</accession>
<protein>
    <recommendedName>
        <fullName evidence="6">Ribose 1,5-bisphosphate phosphokinase PhnN</fullName>
        <ecNumber evidence="6">2.7.4.23</ecNumber>
    </recommendedName>
    <alternativeName>
        <fullName evidence="6">Ribose 1,5-bisphosphokinase</fullName>
    </alternativeName>
</protein>
<evidence type="ECO:0000313" key="9">
    <source>
        <dbReference type="Proteomes" id="UP000609531"/>
    </source>
</evidence>
<comment type="catalytic activity">
    <reaction evidence="1 6">
        <text>alpha-D-ribose 1,5-bisphosphate + ATP = 5-phospho-alpha-D-ribose 1-diphosphate + ADP</text>
        <dbReference type="Rhea" id="RHEA:20109"/>
        <dbReference type="ChEBI" id="CHEBI:30616"/>
        <dbReference type="ChEBI" id="CHEBI:58017"/>
        <dbReference type="ChEBI" id="CHEBI:68688"/>
        <dbReference type="ChEBI" id="CHEBI:456216"/>
        <dbReference type="EC" id="2.7.4.23"/>
    </reaction>
</comment>
<evidence type="ECO:0000256" key="6">
    <source>
        <dbReference type="HAMAP-Rule" id="MF_00836"/>
    </source>
</evidence>
<dbReference type="HAMAP" id="MF_00836">
    <property type="entry name" value="PhnN"/>
    <property type="match status" value="1"/>
</dbReference>
<dbReference type="EC" id="2.7.4.23" evidence="6"/>
<dbReference type="GO" id="GO:0005524">
    <property type="term" value="F:ATP binding"/>
    <property type="evidence" value="ECO:0007669"/>
    <property type="project" value="UniProtKB-KW"/>
</dbReference>
<dbReference type="GO" id="GO:0033863">
    <property type="term" value="F:ribose 1,5-bisphosphate phosphokinase activity"/>
    <property type="evidence" value="ECO:0007669"/>
    <property type="project" value="UniProtKB-UniRule"/>
</dbReference>
<evidence type="ECO:0000256" key="1">
    <source>
        <dbReference type="ARBA" id="ARBA00000373"/>
    </source>
</evidence>